<accession>A0ACC2Z8F1</accession>
<dbReference type="Proteomes" id="UP001172680">
    <property type="component" value="Unassembled WGS sequence"/>
</dbReference>
<protein>
    <submittedName>
        <fullName evidence="1">Uncharacterized protein</fullName>
    </submittedName>
</protein>
<evidence type="ECO:0000313" key="2">
    <source>
        <dbReference type="Proteomes" id="UP001172680"/>
    </source>
</evidence>
<comment type="caution">
    <text evidence="1">The sequence shown here is derived from an EMBL/GenBank/DDBJ whole genome shotgun (WGS) entry which is preliminary data.</text>
</comment>
<name>A0ACC2Z8F1_9PEZI</name>
<reference evidence="1" key="1">
    <citation type="submission" date="2022-10" db="EMBL/GenBank/DDBJ databases">
        <title>Culturing micro-colonial fungi from biological soil crusts in the Mojave desert and describing Neophaeococcomyces mojavensis, and introducing the new genera and species Taxawa tesnikishii.</title>
        <authorList>
            <person name="Kurbessoian T."/>
            <person name="Stajich J.E."/>
        </authorList>
    </citation>
    <scope>NUCLEOTIDE SEQUENCE</scope>
    <source>
        <strain evidence="1">JES_115</strain>
    </source>
</reference>
<organism evidence="1 2">
    <name type="scientific">Coniosporium tulheliwenetii</name>
    <dbReference type="NCBI Taxonomy" id="3383036"/>
    <lineage>
        <taxon>Eukaryota</taxon>
        <taxon>Fungi</taxon>
        <taxon>Dikarya</taxon>
        <taxon>Ascomycota</taxon>
        <taxon>Pezizomycotina</taxon>
        <taxon>Dothideomycetes</taxon>
        <taxon>Dothideomycetes incertae sedis</taxon>
        <taxon>Coniosporium</taxon>
    </lineage>
</organism>
<evidence type="ECO:0000313" key="1">
    <source>
        <dbReference type="EMBL" id="KAJ9643921.1"/>
    </source>
</evidence>
<proteinExistence type="predicted"/>
<dbReference type="EMBL" id="JAPDRP010000010">
    <property type="protein sequence ID" value="KAJ9643921.1"/>
    <property type="molecule type" value="Genomic_DNA"/>
</dbReference>
<sequence>MSAIYKHAFLTIAASAAPGDQAGFLGERKILPGRKLENDIPCLPHRVVEMRKTYISKTRGSPMDPEENPLNARAWAFQEHLVPARFLDFRSSEITWECKRATWSERGFNSEFSGLSSPIRREEYQQTFENGDHDTLYNWAYRIVEEYAPLKISLEADRLSALSAVASEMQQRTGDEYLAGLWASDLLRGLMWRCGVEVGWLPAKYRAPSWSWASIELTYLAFDARFKSSFGIVSDGLTAVVLEAECQPEGISLTGRVRGGFITLRGHWCRQMVRFERKSCSISGSPDEGSGYYFLEGLPGTRSVIPWRFWPDTTLEVQSYQAAGGVTRQYLQRSRLRHSVEASFNINHPVYCIAIAERINFMDLFTFLVLDHAEGKEDTYQRLGLAMILAEDVPSGWIESMEVSDFTIV</sequence>
<keyword evidence="2" id="KW-1185">Reference proteome</keyword>
<gene>
    <name evidence="1" type="ORF">H2199_003787</name>
</gene>